<dbReference type="EMBL" id="CP020370">
    <property type="protein sequence ID" value="AUB84180.1"/>
    <property type="molecule type" value="Genomic_DNA"/>
</dbReference>
<name>A0A2K8UF39_9GAMM</name>
<dbReference type="OrthoDB" id="37769at2"/>
<evidence type="ECO:0000256" key="1">
    <source>
        <dbReference type="ARBA" id="ARBA00038248"/>
    </source>
</evidence>
<dbReference type="PANTHER" id="PTHR36565">
    <property type="entry name" value="UPF0332 PROTEIN TM_1000"/>
    <property type="match status" value="1"/>
</dbReference>
<keyword evidence="4" id="KW-1185">Reference proteome</keyword>
<gene>
    <name evidence="3" type="ORF">THSYN_26720</name>
</gene>
<evidence type="ECO:0000259" key="2">
    <source>
        <dbReference type="Pfam" id="PF05168"/>
    </source>
</evidence>
<dbReference type="Pfam" id="PF05168">
    <property type="entry name" value="HEPN"/>
    <property type="match status" value="1"/>
</dbReference>
<organism evidence="3 4">
    <name type="scientific">Candidatus Thiodictyon syntrophicum</name>
    <dbReference type="NCBI Taxonomy" id="1166950"/>
    <lineage>
        <taxon>Bacteria</taxon>
        <taxon>Pseudomonadati</taxon>
        <taxon>Pseudomonadota</taxon>
        <taxon>Gammaproteobacteria</taxon>
        <taxon>Chromatiales</taxon>
        <taxon>Chromatiaceae</taxon>
        <taxon>Thiodictyon</taxon>
    </lineage>
</organism>
<dbReference type="RefSeq" id="WP_100921846.1">
    <property type="nucleotide sequence ID" value="NZ_CP020370.1"/>
</dbReference>
<dbReference type="PANTHER" id="PTHR36565:SF1">
    <property type="entry name" value="UPF0332 PROTEIN TM_1000"/>
    <property type="match status" value="1"/>
</dbReference>
<accession>A0A2K8UF39</accession>
<comment type="similarity">
    <text evidence="1">Belongs to the UPF0332 family.</text>
</comment>
<dbReference type="AlphaFoldDB" id="A0A2K8UF39"/>
<protein>
    <recommendedName>
        <fullName evidence="2">HEPN domain-containing protein</fullName>
    </recommendedName>
</protein>
<dbReference type="Proteomes" id="UP000232638">
    <property type="component" value="Chromosome"/>
</dbReference>
<evidence type="ECO:0000313" key="4">
    <source>
        <dbReference type="Proteomes" id="UP000232638"/>
    </source>
</evidence>
<dbReference type="Gene3D" id="1.20.120.330">
    <property type="entry name" value="Nucleotidyltransferases domain 2"/>
    <property type="match status" value="1"/>
</dbReference>
<dbReference type="InterPro" id="IPR007842">
    <property type="entry name" value="HEPN_dom"/>
</dbReference>
<sequence>MTKEADQLLEKAGRAIRAATALLADDDADFAASRAYYAMFYCVQALLIEKGLRFSKHSGAIGAFGAHFAKTGDLDPRYHRWLLDAFDKRQIGDYGIDAVLTQDEVREMIERADILLAETARYLTAPEGD</sequence>
<dbReference type="InterPro" id="IPR052226">
    <property type="entry name" value="UPF0332_toxin"/>
</dbReference>
<reference evidence="3 4" key="1">
    <citation type="submission" date="2017-03" db="EMBL/GenBank/DDBJ databases">
        <title>Complete genome sequence of Candidatus 'Thiodictyon syntrophicum' sp. nov. strain Cad16T, a photolithoautotroph purple sulfur bacterium isolated from an alpine meromictic lake.</title>
        <authorList>
            <person name="Luedin S.M."/>
            <person name="Pothier J.F."/>
            <person name="Danza F."/>
            <person name="Storelli N."/>
            <person name="Wittwer M."/>
            <person name="Tonolla M."/>
        </authorList>
    </citation>
    <scope>NUCLEOTIDE SEQUENCE [LARGE SCALE GENOMIC DNA]</scope>
    <source>
        <strain evidence="3 4">Cad16T</strain>
    </source>
</reference>
<evidence type="ECO:0000313" key="3">
    <source>
        <dbReference type="EMBL" id="AUB84180.1"/>
    </source>
</evidence>
<proteinExistence type="inferred from homology"/>
<feature type="domain" description="HEPN" evidence="2">
    <location>
        <begin position="6"/>
        <end position="117"/>
    </location>
</feature>
<dbReference type="KEGG" id="tsy:THSYN_26720"/>